<evidence type="ECO:0000313" key="1">
    <source>
        <dbReference type="EMBL" id="MFD2247682.1"/>
    </source>
</evidence>
<gene>
    <name evidence="1" type="ORF">ACFSKP_15560</name>
</gene>
<proteinExistence type="predicted"/>
<sequence length="608" mass="66195">MSGKEIQAICKGQRVRFKDCTGKVDPRNEYYVFEYSKSQGIPIVTDTVKFHTYTTPGTYRVLQIANQGGNTQTDTLSKVFVVKDTPLPTFTAAGCGNRQVRITITDKTYDTYTLDLGNGTTETVQSGQTKVYTYTTDGSYNLTLNGSYTGATCRISNSVTVQQLPPATMPRLTQLQVLKEGTQDGSLRLNIEQLPPSYLYIVERAQGSSYTSIDTIKTAPQGGTITYDLNNLNTTDAACYRIRVTDVCGTSVASSPVCLVKLQATAGNERADLSWQHTATNTGRYEVYRGNTLIQTLPATARTYTDTGIKCGENICYTIKAVSADGAITSVSAEKCVSITSTTVPVAGTLFSTFNLNNQVELTFQVPQEQEARQIVYQRSIEGAPYQQVAGVQQTTFTDQSISPAPVCYRASYTNACGTSSALSGSTCPVFLLATAQEGGPVLLAWTGFVGFTNGVGQYTLELLDETGNVIFSTPVSGNAYNDRSPSEDVQVLRYRIKATSRSGNATTYSNIAVIEQPLRLLVPSAFTPNGDGLNDVLVVKGKFFENFRITIYNRTGNVVYQGNDRNNGWDGTFEGREMPADAYAYEITYTTQDGTPKRRTGTVTLLR</sequence>
<keyword evidence="2" id="KW-1185">Reference proteome</keyword>
<dbReference type="InterPro" id="IPR035986">
    <property type="entry name" value="PKD_dom_sf"/>
</dbReference>
<dbReference type="Gene3D" id="2.60.40.10">
    <property type="entry name" value="Immunoglobulins"/>
    <property type="match status" value="2"/>
</dbReference>
<organism evidence="1 2">
    <name type="scientific">Pontibacter ruber</name>
    <dbReference type="NCBI Taxonomy" id="1343895"/>
    <lineage>
        <taxon>Bacteria</taxon>
        <taxon>Pseudomonadati</taxon>
        <taxon>Bacteroidota</taxon>
        <taxon>Cytophagia</taxon>
        <taxon>Cytophagales</taxon>
        <taxon>Hymenobacteraceae</taxon>
        <taxon>Pontibacter</taxon>
    </lineage>
</organism>
<dbReference type="SUPFAM" id="SSF49299">
    <property type="entry name" value="PKD domain"/>
    <property type="match status" value="2"/>
</dbReference>
<name>A0ABW5CZ68_9BACT</name>
<protein>
    <submittedName>
        <fullName evidence="1">Gliding motility-associated C-terminal domain-containing protein</fullName>
    </submittedName>
</protein>
<dbReference type="RefSeq" id="WP_250430742.1">
    <property type="nucleotide sequence ID" value="NZ_JALPRR010000003.1"/>
</dbReference>
<dbReference type="InterPro" id="IPR026341">
    <property type="entry name" value="T9SS_type_B"/>
</dbReference>
<dbReference type="EMBL" id="JBHUIM010000002">
    <property type="protein sequence ID" value="MFD2247682.1"/>
    <property type="molecule type" value="Genomic_DNA"/>
</dbReference>
<evidence type="ECO:0000313" key="2">
    <source>
        <dbReference type="Proteomes" id="UP001597374"/>
    </source>
</evidence>
<dbReference type="InterPro" id="IPR013783">
    <property type="entry name" value="Ig-like_fold"/>
</dbReference>
<dbReference type="Pfam" id="PF13585">
    <property type="entry name" value="CHU_C"/>
    <property type="match status" value="1"/>
</dbReference>
<accession>A0ABW5CZ68</accession>
<comment type="caution">
    <text evidence="1">The sequence shown here is derived from an EMBL/GenBank/DDBJ whole genome shotgun (WGS) entry which is preliminary data.</text>
</comment>
<dbReference type="Proteomes" id="UP001597374">
    <property type="component" value="Unassembled WGS sequence"/>
</dbReference>
<dbReference type="NCBIfam" id="TIGR04131">
    <property type="entry name" value="Bac_Flav_CTERM"/>
    <property type="match status" value="1"/>
</dbReference>
<reference evidence="2" key="1">
    <citation type="journal article" date="2019" name="Int. J. Syst. Evol. Microbiol.">
        <title>The Global Catalogue of Microorganisms (GCM) 10K type strain sequencing project: providing services to taxonomists for standard genome sequencing and annotation.</title>
        <authorList>
            <consortium name="The Broad Institute Genomics Platform"/>
            <consortium name="The Broad Institute Genome Sequencing Center for Infectious Disease"/>
            <person name="Wu L."/>
            <person name="Ma J."/>
        </authorList>
    </citation>
    <scope>NUCLEOTIDE SEQUENCE [LARGE SCALE GENOMIC DNA]</scope>
    <source>
        <strain evidence="2">CGMCC 4.1782</strain>
    </source>
</reference>